<dbReference type="Proteomes" id="UP000516117">
    <property type="component" value="Chromosome"/>
</dbReference>
<keyword evidence="4" id="KW-1185">Reference proteome</keyword>
<dbReference type="EMBL" id="CP060789">
    <property type="protein sequence ID" value="QNP54913.1"/>
    <property type="molecule type" value="Genomic_DNA"/>
</dbReference>
<dbReference type="InterPro" id="IPR011009">
    <property type="entry name" value="Kinase-like_dom_sf"/>
</dbReference>
<proteinExistence type="predicted"/>
<name>A0A7H0H2Z7_9ACTN</name>
<dbReference type="AlphaFoldDB" id="A0A7H0H2Z7"/>
<gene>
    <name evidence="3" type="ORF">H9L22_11530</name>
</gene>
<dbReference type="InterPro" id="IPR025111">
    <property type="entry name" value="DUF4032"/>
</dbReference>
<evidence type="ECO:0000313" key="4">
    <source>
        <dbReference type="Proteomes" id="UP000516117"/>
    </source>
</evidence>
<dbReference type="SUPFAM" id="SSF56112">
    <property type="entry name" value="Protein kinase-like (PK-like)"/>
    <property type="match status" value="1"/>
</dbReference>
<reference evidence="3 4" key="1">
    <citation type="submission" date="2020-08" db="EMBL/GenBank/DDBJ databases">
        <title>Genome sequence of Tessaracoccus defluvii JCM 17540T.</title>
        <authorList>
            <person name="Hyun D.-W."/>
            <person name="Bae J.-W."/>
        </authorList>
    </citation>
    <scope>NUCLEOTIDE SEQUENCE [LARGE SCALE GENOMIC DNA]</scope>
    <source>
        <strain evidence="3 4">JCM 17540</strain>
    </source>
</reference>
<sequence length="461" mass="52386">MPRFLAAKPDADLIRLPWSAPLAEWPTQHLVALPRGISRHVVRFLSVGNEIFAAKEILEEVAVQEYRLLTELRRLGVPSVEPVGVVLGRVDSDGEPLDPVLLTRHLPFSLPYRSLFYPGVKHETVNRLLDAMVVLFARLHLTGFYWGDVSLSNILFRRDAGEFAAYLVDAETGELHDQLTDGQRSHDLQIAHTNLYGEFLDLEAGGMMDSSLDPEWLVNTIEERYHQLWAELTEVEEFDGSEMYRLEGRVRRLNALGFDVAEIDVDASPDGRTIRMRPKVVDAGHHTRRLMRLTGLDAEEHQARRMLNDMDTFRARMAPNAAESVAAHKWLVEVFEPAVTRIPPHLRGKRDAAQFFHEVLDHRWFQSQREQREVPTHEAAADYIKEILSTLPDERLGDLEPVTGGTLLDKYDPSKGFVDEDDNDKPFDPWEDAANDPETPLLQTFDIAALRAKAAKKAKKD</sequence>
<evidence type="ECO:0000259" key="2">
    <source>
        <dbReference type="Pfam" id="PF13224"/>
    </source>
</evidence>
<dbReference type="Pfam" id="PF06293">
    <property type="entry name" value="Kdo"/>
    <property type="match status" value="1"/>
</dbReference>
<accession>A0A7H0H2Z7</accession>
<feature type="domain" description="DUF4032" evidence="2">
    <location>
        <begin position="227"/>
        <end position="388"/>
    </location>
</feature>
<feature type="compositionally biased region" description="Acidic residues" evidence="1">
    <location>
        <begin position="419"/>
        <end position="435"/>
    </location>
</feature>
<dbReference type="RefSeq" id="WP_187720049.1">
    <property type="nucleotide sequence ID" value="NZ_BAABBL010000004.1"/>
</dbReference>
<organism evidence="3 4">
    <name type="scientific">Tessaracoccus defluvii</name>
    <dbReference type="NCBI Taxonomy" id="1285901"/>
    <lineage>
        <taxon>Bacteria</taxon>
        <taxon>Bacillati</taxon>
        <taxon>Actinomycetota</taxon>
        <taxon>Actinomycetes</taxon>
        <taxon>Propionibacteriales</taxon>
        <taxon>Propionibacteriaceae</taxon>
        <taxon>Tessaracoccus</taxon>
    </lineage>
</organism>
<evidence type="ECO:0000256" key="1">
    <source>
        <dbReference type="SAM" id="MobiDB-lite"/>
    </source>
</evidence>
<protein>
    <submittedName>
        <fullName evidence="3">DUF4032 domain-containing protein</fullName>
    </submittedName>
</protein>
<dbReference type="Pfam" id="PF13224">
    <property type="entry name" value="DUF4032"/>
    <property type="match status" value="1"/>
</dbReference>
<feature type="region of interest" description="Disordered" evidence="1">
    <location>
        <begin position="410"/>
        <end position="439"/>
    </location>
</feature>
<dbReference type="KEGG" id="tdf:H9L22_11530"/>
<evidence type="ECO:0000313" key="3">
    <source>
        <dbReference type="EMBL" id="QNP54913.1"/>
    </source>
</evidence>